<protein>
    <submittedName>
        <fullName evidence="2">Uncharacterized protein</fullName>
    </submittedName>
</protein>
<organism evidence="2 3">
    <name type="scientific">Nocardioides psychrotolerans</name>
    <dbReference type="NCBI Taxonomy" id="1005945"/>
    <lineage>
        <taxon>Bacteria</taxon>
        <taxon>Bacillati</taxon>
        <taxon>Actinomycetota</taxon>
        <taxon>Actinomycetes</taxon>
        <taxon>Propionibacteriales</taxon>
        <taxon>Nocardioidaceae</taxon>
        <taxon>Nocardioides</taxon>
    </lineage>
</organism>
<name>A0A1I3HG84_9ACTN</name>
<sequence>MSEHENESDLGPKPDAQIEPGEPNPGGVDATPNSDGVDGEAADGQPLGRDAEPEDNPAVEDALPDEVKEGEDTSTEATEATESPDEENTGAADDADRENPA</sequence>
<feature type="compositionally biased region" description="Basic and acidic residues" evidence="1">
    <location>
        <begin position="1"/>
        <end position="12"/>
    </location>
</feature>
<reference evidence="2 3" key="1">
    <citation type="submission" date="2016-10" db="EMBL/GenBank/DDBJ databases">
        <authorList>
            <person name="de Groot N.N."/>
        </authorList>
    </citation>
    <scope>NUCLEOTIDE SEQUENCE [LARGE SCALE GENOMIC DNA]</scope>
    <source>
        <strain evidence="2 3">CGMCC 1.11156</strain>
    </source>
</reference>
<evidence type="ECO:0000313" key="3">
    <source>
        <dbReference type="Proteomes" id="UP000198649"/>
    </source>
</evidence>
<gene>
    <name evidence="2" type="ORF">SAMN05216561_107167</name>
</gene>
<dbReference type="Proteomes" id="UP000198649">
    <property type="component" value="Unassembled WGS sequence"/>
</dbReference>
<feature type="compositionally biased region" description="Acidic residues" evidence="1">
    <location>
        <begin position="52"/>
        <end position="64"/>
    </location>
</feature>
<dbReference type="RefSeq" id="WP_091112987.1">
    <property type="nucleotide sequence ID" value="NZ_BKAF01000008.1"/>
</dbReference>
<feature type="region of interest" description="Disordered" evidence="1">
    <location>
        <begin position="1"/>
        <end position="101"/>
    </location>
</feature>
<keyword evidence="3" id="KW-1185">Reference proteome</keyword>
<proteinExistence type="predicted"/>
<dbReference type="STRING" id="1005945.SAMN05216561_107167"/>
<dbReference type="EMBL" id="FOQG01000007">
    <property type="protein sequence ID" value="SFI34619.1"/>
    <property type="molecule type" value="Genomic_DNA"/>
</dbReference>
<dbReference type="AlphaFoldDB" id="A0A1I3HG84"/>
<evidence type="ECO:0000256" key="1">
    <source>
        <dbReference type="SAM" id="MobiDB-lite"/>
    </source>
</evidence>
<feature type="compositionally biased region" description="Acidic residues" evidence="1">
    <location>
        <begin position="82"/>
        <end position="101"/>
    </location>
</feature>
<dbReference type="OrthoDB" id="3790168at2"/>
<accession>A0A1I3HG84</accession>
<evidence type="ECO:0000313" key="2">
    <source>
        <dbReference type="EMBL" id="SFI34619.1"/>
    </source>
</evidence>